<name>A0A8B6FHM6_MYTGA</name>
<keyword evidence="2" id="KW-0812">Transmembrane</keyword>
<dbReference type="AlphaFoldDB" id="A0A8B6FHM6"/>
<feature type="transmembrane region" description="Helical" evidence="2">
    <location>
        <begin position="339"/>
        <end position="372"/>
    </location>
</feature>
<dbReference type="EMBL" id="UYJE01006876">
    <property type="protein sequence ID" value="VDI49844.1"/>
    <property type="molecule type" value="Genomic_DNA"/>
</dbReference>
<keyword evidence="2" id="KW-0472">Membrane</keyword>
<dbReference type="OrthoDB" id="8927528at2759"/>
<evidence type="ECO:0000313" key="4">
    <source>
        <dbReference type="Proteomes" id="UP000596742"/>
    </source>
</evidence>
<protein>
    <submittedName>
        <fullName evidence="3">Uncharacterized protein</fullName>
    </submittedName>
</protein>
<sequence length="470" mass="53729">MSASKQWGSDSKKLKDDSTDVWLPPKHSTEKASPDEQIEHLRIMFESVEDMLNSPDYDDELKDELSETCPNYMDVFLTSKRDLLRNDCGIVVTGKRHSLWTHLEGENKRLDKSYWIFSAHAVSFVFVVNVRNAGGIHEDRVKKGLKTSFTDEYNRFKTVLKANIDRNKNKRVQFYYRFLESFIRNAERGALTRLNMLKKSEEEQQQIISKNNDKINVLQFQCQEKSVELEKYKTSVVSKLAEKLYSYLHSSNGREEILNPPGTKKIIDVSYFLLTDEVPSRFQNGIKRWCIGQEVKTIIEDADAKLRSFSQAIGLRLREIEIDMTGAYASGPKNPDGAMIVLGIILLPLTLVLAIVTVVLFLPIGLAVSVFIGSGMRRKLADDLYDACLKQISLSGLMEGFENSFGVEYGKAISRVFDESLPNVIDSLLTLNKRLLVRHNDIKQKEESLMRLKGKILKIQTATEHFERNI</sequence>
<dbReference type="Proteomes" id="UP000596742">
    <property type="component" value="Unassembled WGS sequence"/>
</dbReference>
<evidence type="ECO:0000313" key="3">
    <source>
        <dbReference type="EMBL" id="VDI49844.1"/>
    </source>
</evidence>
<organism evidence="3 4">
    <name type="scientific">Mytilus galloprovincialis</name>
    <name type="common">Mediterranean mussel</name>
    <dbReference type="NCBI Taxonomy" id="29158"/>
    <lineage>
        <taxon>Eukaryota</taxon>
        <taxon>Metazoa</taxon>
        <taxon>Spiralia</taxon>
        <taxon>Lophotrochozoa</taxon>
        <taxon>Mollusca</taxon>
        <taxon>Bivalvia</taxon>
        <taxon>Autobranchia</taxon>
        <taxon>Pteriomorphia</taxon>
        <taxon>Mytilida</taxon>
        <taxon>Mytiloidea</taxon>
        <taxon>Mytilidae</taxon>
        <taxon>Mytilinae</taxon>
        <taxon>Mytilus</taxon>
    </lineage>
</organism>
<evidence type="ECO:0000256" key="2">
    <source>
        <dbReference type="SAM" id="Phobius"/>
    </source>
</evidence>
<keyword evidence="2" id="KW-1133">Transmembrane helix</keyword>
<reference evidence="3" key="1">
    <citation type="submission" date="2018-11" db="EMBL/GenBank/DDBJ databases">
        <authorList>
            <person name="Alioto T."/>
            <person name="Alioto T."/>
        </authorList>
    </citation>
    <scope>NUCLEOTIDE SEQUENCE</scope>
</reference>
<keyword evidence="4" id="KW-1185">Reference proteome</keyword>
<evidence type="ECO:0000256" key="1">
    <source>
        <dbReference type="SAM" id="MobiDB-lite"/>
    </source>
</evidence>
<gene>
    <name evidence="3" type="ORF">MGAL_10B025843</name>
</gene>
<comment type="caution">
    <text evidence="3">The sequence shown here is derived from an EMBL/GenBank/DDBJ whole genome shotgun (WGS) entry which is preliminary data.</text>
</comment>
<proteinExistence type="predicted"/>
<feature type="region of interest" description="Disordered" evidence="1">
    <location>
        <begin position="1"/>
        <end position="35"/>
    </location>
</feature>
<accession>A0A8B6FHM6</accession>